<dbReference type="PANTHER" id="PTHR12998">
    <property type="entry name" value="TRNA:M(4)X MODIFICATION ENZYME TRM13 HOMOLOG"/>
    <property type="match status" value="1"/>
</dbReference>
<keyword evidence="1" id="KW-0808">Transferase</keyword>
<dbReference type="InterPro" id="IPR039044">
    <property type="entry name" value="Trm13"/>
</dbReference>
<proteinExistence type="inferred from homology"/>
<evidence type="ECO:0000313" key="4">
    <source>
        <dbReference type="Proteomes" id="UP000007800"/>
    </source>
</evidence>
<keyword evidence="1" id="KW-0949">S-adenosyl-L-methionine</keyword>
<dbReference type="GO" id="GO:0008270">
    <property type="term" value="F:zinc ion binding"/>
    <property type="evidence" value="ECO:0007669"/>
    <property type="project" value="UniProtKB-KW"/>
</dbReference>
<dbReference type="GO" id="GO:0106050">
    <property type="term" value="F:tRNA 2'-O-methyltransferase activity"/>
    <property type="evidence" value="ECO:0007669"/>
    <property type="project" value="UniProtKB-UniRule"/>
</dbReference>
<comment type="catalytic activity">
    <reaction evidence="1">
        <text>adenosine(4) in tRNA(His) + S-adenosyl-L-methionine = 2'-O-methyladenosine(4) in tRNA(His) + S-adenosyl-L-homocysteine + H(+)</text>
        <dbReference type="Rhea" id="RHEA:43196"/>
        <dbReference type="Rhea" id="RHEA-COMP:10401"/>
        <dbReference type="Rhea" id="RHEA-COMP:10402"/>
        <dbReference type="ChEBI" id="CHEBI:15378"/>
        <dbReference type="ChEBI" id="CHEBI:57856"/>
        <dbReference type="ChEBI" id="CHEBI:59789"/>
        <dbReference type="ChEBI" id="CHEBI:74411"/>
        <dbReference type="ChEBI" id="CHEBI:74477"/>
        <dbReference type="EC" id="2.1.1.225"/>
    </reaction>
</comment>
<sequence>MLPIQLPLLFRDTGDQGDLRVSLNKVLAGLIDLVTTLQKRLHEILVRYPRLYSLLTVFWSMVVRVFRSVAIVFRLFTTIPRSPPLELNQSTADTPTNRVELEDAKKTTKDSCVMVGDKAHCCVPESSSLSFGTSETSVGEDIDGGVVSCRATQSLKRCSYPGKRGCELIAIAGSQYCQLHHVEPCSSKEQQQQQCGGHLRDGIDLNHNQDFAEECDQKKYFSRDCNCGPMLCVADFGGKCDTADPEWRERIVRLSREYNDIPRCQLDSHKVDTTALSATSCQAVATRVTNMVADASRKGVADFVLVEYQCKGAGVTYAIAEMLADSNDISPDTRITFVLVTSWSDKLPSRGACGAIESLGHSTRVECVVVDLKDLSFHGLLHEFVEEWRKPYTVVYSTHLCGADADLAIRSLSRSQGCTEERCASLVATSCCHHQCEWTHFVGRAPWIRRFGLSHSDFVGCVEASRWGGDKSSEEAAVGRVAARLIDAARFASVEESDDFSLWTSAKTFELCCSTDTDDNFLLEFTIGSIGD</sequence>
<dbReference type="EC" id="2.1.1.225" evidence="1"/>
<keyword evidence="4" id="KW-1185">Reference proteome</keyword>
<keyword evidence="1" id="KW-0863">Zinc-finger</keyword>
<comment type="catalytic activity">
    <reaction evidence="1">
        <text>cytidine(4) in tRNA(Pro) + S-adenosyl-L-methionine = 2'-O-methylcytidine(4) in tRNA(Pro) + S-adenosyl-L-homocysteine + H(+)</text>
        <dbReference type="Rhea" id="RHEA:32767"/>
        <dbReference type="Rhea" id="RHEA-COMP:10397"/>
        <dbReference type="Rhea" id="RHEA-COMP:10398"/>
        <dbReference type="ChEBI" id="CHEBI:15378"/>
        <dbReference type="ChEBI" id="CHEBI:57856"/>
        <dbReference type="ChEBI" id="CHEBI:59789"/>
        <dbReference type="ChEBI" id="CHEBI:74495"/>
        <dbReference type="ChEBI" id="CHEBI:82748"/>
        <dbReference type="EC" id="2.1.1.225"/>
    </reaction>
</comment>
<dbReference type="InterPro" id="IPR007871">
    <property type="entry name" value="Methyltransferase_TRM13"/>
</dbReference>
<evidence type="ECO:0000259" key="2">
    <source>
        <dbReference type="Pfam" id="PF05206"/>
    </source>
</evidence>
<keyword evidence="1" id="KW-0862">Zinc</keyword>
<dbReference type="RefSeq" id="XP_002778945.1">
    <property type="nucleotide sequence ID" value="XM_002778899.1"/>
</dbReference>
<dbReference type="OrthoDB" id="258806at2759"/>
<name>C5KXL6_PERM5</name>
<dbReference type="Pfam" id="PF05206">
    <property type="entry name" value="TRM13"/>
    <property type="match status" value="1"/>
</dbReference>
<dbReference type="AlphaFoldDB" id="C5KXL6"/>
<keyword evidence="1" id="KW-0479">Metal-binding</keyword>
<feature type="domain" description="Methyltransferase TRM13" evidence="2">
    <location>
        <begin position="303"/>
        <end position="468"/>
    </location>
</feature>
<keyword evidence="1" id="KW-0819">tRNA processing</keyword>
<comment type="catalytic activity">
    <reaction evidence="1">
        <text>cytidine(4) in tRNA(Gly)(GCC) + S-adenosyl-L-methionine = 2'-O-methylcytidine(4) in tRNA(Gly)(GCC) + S-adenosyl-L-homocysteine + H(+)</text>
        <dbReference type="Rhea" id="RHEA:43192"/>
        <dbReference type="Rhea" id="RHEA-COMP:10399"/>
        <dbReference type="Rhea" id="RHEA-COMP:10400"/>
        <dbReference type="ChEBI" id="CHEBI:15378"/>
        <dbReference type="ChEBI" id="CHEBI:57856"/>
        <dbReference type="ChEBI" id="CHEBI:59789"/>
        <dbReference type="ChEBI" id="CHEBI:74495"/>
        <dbReference type="ChEBI" id="CHEBI:82748"/>
        <dbReference type="EC" id="2.1.1.225"/>
    </reaction>
</comment>
<gene>
    <name evidence="3" type="ORF">Pmar_PMAR000785</name>
</gene>
<evidence type="ECO:0000313" key="3">
    <source>
        <dbReference type="EMBL" id="EER10740.1"/>
    </source>
</evidence>
<dbReference type="InParanoid" id="C5KXL6"/>
<dbReference type="GO" id="GO:0030488">
    <property type="term" value="P:tRNA methylation"/>
    <property type="evidence" value="ECO:0007669"/>
    <property type="project" value="InterPro"/>
</dbReference>
<evidence type="ECO:0000256" key="1">
    <source>
        <dbReference type="RuleBase" id="RU367103"/>
    </source>
</evidence>
<dbReference type="EMBL" id="GG677256">
    <property type="protein sequence ID" value="EER10740.1"/>
    <property type="molecule type" value="Genomic_DNA"/>
</dbReference>
<comment type="similarity">
    <text evidence="1">Belongs to the methyltransferase TRM13 family.</text>
</comment>
<dbReference type="Proteomes" id="UP000007800">
    <property type="component" value="Unassembled WGS sequence"/>
</dbReference>
<protein>
    <recommendedName>
        <fullName evidence="1">tRNA:m(4)X modification enzyme TRM13</fullName>
        <ecNumber evidence="1">2.1.1.225</ecNumber>
    </recommendedName>
</protein>
<dbReference type="GeneID" id="9039050"/>
<keyword evidence="1" id="KW-0489">Methyltransferase</keyword>
<accession>C5KXL6</accession>
<organism evidence="4">
    <name type="scientific">Perkinsus marinus (strain ATCC 50983 / TXsc)</name>
    <dbReference type="NCBI Taxonomy" id="423536"/>
    <lineage>
        <taxon>Eukaryota</taxon>
        <taxon>Sar</taxon>
        <taxon>Alveolata</taxon>
        <taxon>Perkinsozoa</taxon>
        <taxon>Perkinsea</taxon>
        <taxon>Perkinsida</taxon>
        <taxon>Perkinsidae</taxon>
        <taxon>Perkinsus</taxon>
    </lineage>
</organism>
<comment type="function">
    <text evidence="1">tRNA methylase which 2'-O-methylates cytidine(4) in tRNA(Pro) and tRNA(Gly)(GCC), and adenosine(4) in tRNA(His).</text>
</comment>
<dbReference type="PANTHER" id="PTHR12998:SF0">
    <property type="entry name" value="TRNA:M(4)X MODIFICATION ENZYME TRM13 HOMOLOG"/>
    <property type="match status" value="1"/>
</dbReference>
<reference evidence="3 4" key="1">
    <citation type="submission" date="2008-07" db="EMBL/GenBank/DDBJ databases">
        <authorList>
            <person name="El-Sayed N."/>
            <person name="Caler E."/>
            <person name="Inman J."/>
            <person name="Amedeo P."/>
            <person name="Hass B."/>
            <person name="Wortman J."/>
        </authorList>
    </citation>
    <scope>NUCLEOTIDE SEQUENCE [LARGE SCALE GENOMIC DNA]</scope>
    <source>
        <strain evidence="4">ATCC 50983 / TXsc</strain>
    </source>
</reference>